<comment type="caution">
    <text evidence="1">The sequence shown here is derived from an EMBL/GenBank/DDBJ whole genome shotgun (WGS) entry which is preliminary data.</text>
</comment>
<dbReference type="AlphaFoldDB" id="A0A4Z0GKG5"/>
<evidence type="ECO:0000313" key="2">
    <source>
        <dbReference type="Proteomes" id="UP000297948"/>
    </source>
</evidence>
<accession>A0A4Z0GKG5</accession>
<reference evidence="1 2" key="1">
    <citation type="submission" date="2019-03" db="EMBL/GenBank/DDBJ databases">
        <authorList>
            <person name="Gonzalez-Pimentel J.L."/>
        </authorList>
    </citation>
    <scope>NUCLEOTIDE SEQUENCE [LARGE SCALE GENOMIC DNA]</scope>
    <source>
        <strain evidence="1 2">JCM 31289</strain>
    </source>
</reference>
<evidence type="ECO:0000313" key="1">
    <source>
        <dbReference type="EMBL" id="TGA97317.1"/>
    </source>
</evidence>
<protein>
    <submittedName>
        <fullName evidence="1">ArsR family transcriptional regulator</fullName>
    </submittedName>
</protein>
<dbReference type="EMBL" id="SRID01000276">
    <property type="protein sequence ID" value="TGA97317.1"/>
    <property type="molecule type" value="Genomic_DNA"/>
</dbReference>
<proteinExistence type="predicted"/>
<gene>
    <name evidence="1" type="ORF">E4099_23640</name>
</gene>
<organism evidence="1 2">
    <name type="scientific">Streptomyces palmae</name>
    <dbReference type="NCBI Taxonomy" id="1701085"/>
    <lineage>
        <taxon>Bacteria</taxon>
        <taxon>Bacillati</taxon>
        <taxon>Actinomycetota</taxon>
        <taxon>Actinomycetes</taxon>
        <taxon>Kitasatosporales</taxon>
        <taxon>Streptomycetaceae</taxon>
        <taxon>Streptomyces</taxon>
    </lineage>
</organism>
<keyword evidence="2" id="KW-1185">Reference proteome</keyword>
<sequence>MMHGRQAAGGTLEIAFSAEDMARTRFAISPLWEVVASLRVLKGADEQGLHRRWTERVRPLLDAAKLDLTPLSSLVTVPTMGIPGFLVPPPTTP</sequence>
<feature type="non-terminal residue" evidence="1">
    <location>
        <position position="93"/>
    </location>
</feature>
<name>A0A4Z0GKG5_9ACTN</name>
<dbReference type="Proteomes" id="UP000297948">
    <property type="component" value="Unassembled WGS sequence"/>
</dbReference>